<dbReference type="Proteomes" id="UP000489600">
    <property type="component" value="Unassembled WGS sequence"/>
</dbReference>
<accession>A0A565BSI2</accession>
<keyword evidence="2" id="KW-1185">Reference proteome</keyword>
<evidence type="ECO:0008006" key="3">
    <source>
        <dbReference type="Google" id="ProtNLM"/>
    </source>
</evidence>
<organism evidence="1 2">
    <name type="scientific">Arabis nemorensis</name>
    <dbReference type="NCBI Taxonomy" id="586526"/>
    <lineage>
        <taxon>Eukaryota</taxon>
        <taxon>Viridiplantae</taxon>
        <taxon>Streptophyta</taxon>
        <taxon>Embryophyta</taxon>
        <taxon>Tracheophyta</taxon>
        <taxon>Spermatophyta</taxon>
        <taxon>Magnoliopsida</taxon>
        <taxon>eudicotyledons</taxon>
        <taxon>Gunneridae</taxon>
        <taxon>Pentapetalae</taxon>
        <taxon>rosids</taxon>
        <taxon>malvids</taxon>
        <taxon>Brassicales</taxon>
        <taxon>Brassicaceae</taxon>
        <taxon>Arabideae</taxon>
        <taxon>Arabis</taxon>
    </lineage>
</organism>
<dbReference type="AlphaFoldDB" id="A0A565BSI2"/>
<gene>
    <name evidence="1" type="ORF">ANE_LOCUS14777</name>
</gene>
<name>A0A565BSI2_9BRAS</name>
<comment type="caution">
    <text evidence="1">The sequence shown here is derived from an EMBL/GenBank/DDBJ whole genome shotgun (WGS) entry which is preliminary data.</text>
</comment>
<proteinExistence type="predicted"/>
<protein>
    <recommendedName>
        <fullName evidence="3">F-box domain-containing protein</fullName>
    </recommendedName>
</protein>
<sequence>MSDVTLPDDILLDIVRRVARENFLFLGPIMASGRRGLVAVRNQIVLRQINLGHFIVNGDQVRVSAPYRAFFVRCLES</sequence>
<evidence type="ECO:0000313" key="1">
    <source>
        <dbReference type="EMBL" id="VVB04333.1"/>
    </source>
</evidence>
<evidence type="ECO:0000313" key="2">
    <source>
        <dbReference type="Proteomes" id="UP000489600"/>
    </source>
</evidence>
<reference evidence="1" key="1">
    <citation type="submission" date="2019-07" db="EMBL/GenBank/DDBJ databases">
        <authorList>
            <person name="Dittberner H."/>
        </authorList>
    </citation>
    <scope>NUCLEOTIDE SEQUENCE [LARGE SCALE GENOMIC DNA]</scope>
</reference>
<dbReference type="EMBL" id="CABITT030000005">
    <property type="protein sequence ID" value="VVB04333.1"/>
    <property type="molecule type" value="Genomic_DNA"/>
</dbReference>